<proteinExistence type="predicted"/>
<evidence type="ECO:0000313" key="1">
    <source>
        <dbReference type="EMBL" id="OWZ05565.1"/>
    </source>
</evidence>
<dbReference type="PANTHER" id="PTHR33064:SF37">
    <property type="entry name" value="RIBONUCLEASE H"/>
    <property type="match status" value="1"/>
</dbReference>
<dbReference type="SUPFAM" id="SSF56672">
    <property type="entry name" value="DNA/RNA polymerases"/>
    <property type="match status" value="1"/>
</dbReference>
<dbReference type="PANTHER" id="PTHR33064">
    <property type="entry name" value="POL PROTEIN"/>
    <property type="match status" value="1"/>
</dbReference>
<dbReference type="AlphaFoldDB" id="A0A225VJQ0"/>
<name>A0A225VJQ0_9STRA</name>
<evidence type="ECO:0008006" key="3">
    <source>
        <dbReference type="Google" id="ProtNLM"/>
    </source>
</evidence>
<dbReference type="InterPro" id="IPR043128">
    <property type="entry name" value="Rev_trsase/Diguanyl_cyclase"/>
</dbReference>
<comment type="caution">
    <text evidence="1">The sequence shown here is derived from an EMBL/GenBank/DDBJ whole genome shotgun (WGS) entry which is preliminary data.</text>
</comment>
<evidence type="ECO:0000313" key="2">
    <source>
        <dbReference type="Proteomes" id="UP000198211"/>
    </source>
</evidence>
<protein>
    <recommendedName>
        <fullName evidence="3">Reverse transcriptase domain-containing protein</fullName>
    </recommendedName>
</protein>
<dbReference type="EMBL" id="NBNE01004366">
    <property type="protein sequence ID" value="OWZ05565.1"/>
    <property type="molecule type" value="Genomic_DNA"/>
</dbReference>
<dbReference type="InterPro" id="IPR043502">
    <property type="entry name" value="DNA/RNA_pol_sf"/>
</dbReference>
<sequence>MSEGIAGVIPCLQLPLAKASQEILSYMTDRGMYTPTRVRQGSTDATLHFQSTVEDVLKEHLHGNLFATEPLDVIEAILTKLDEFGFKLNPKKCKVFLTEMKWCGKIINEHGVGHDPKRIESLRAIPEPTTAAELRLVDYAKTSKHLQELLERSLRGTKRSKRVAAGTNITFSQEELDGV</sequence>
<dbReference type="Gene3D" id="3.30.70.270">
    <property type="match status" value="1"/>
</dbReference>
<accession>A0A225VJQ0</accession>
<dbReference type="InterPro" id="IPR051320">
    <property type="entry name" value="Viral_Replic_Matur_Polypro"/>
</dbReference>
<gene>
    <name evidence="1" type="ORF">PHMEG_00022324</name>
</gene>
<organism evidence="1 2">
    <name type="scientific">Phytophthora megakarya</name>
    <dbReference type="NCBI Taxonomy" id="4795"/>
    <lineage>
        <taxon>Eukaryota</taxon>
        <taxon>Sar</taxon>
        <taxon>Stramenopiles</taxon>
        <taxon>Oomycota</taxon>
        <taxon>Peronosporomycetes</taxon>
        <taxon>Peronosporales</taxon>
        <taxon>Peronosporaceae</taxon>
        <taxon>Phytophthora</taxon>
    </lineage>
</organism>
<reference evidence="2" key="1">
    <citation type="submission" date="2017-03" db="EMBL/GenBank/DDBJ databases">
        <title>Phytopthora megakarya and P. palmivora, two closely related causual agents of cacao black pod achieved similar genome size and gene model numbers by different mechanisms.</title>
        <authorList>
            <person name="Ali S."/>
            <person name="Shao J."/>
            <person name="Larry D.J."/>
            <person name="Kronmiller B."/>
            <person name="Shen D."/>
            <person name="Strem M.D."/>
            <person name="Melnick R.L."/>
            <person name="Guiltinan M.J."/>
            <person name="Tyler B.M."/>
            <person name="Meinhardt L.W."/>
            <person name="Bailey B.A."/>
        </authorList>
    </citation>
    <scope>NUCLEOTIDE SEQUENCE [LARGE SCALE GENOMIC DNA]</scope>
    <source>
        <strain evidence="2">zdho120</strain>
    </source>
</reference>
<dbReference type="OrthoDB" id="122006at2759"/>
<keyword evidence="2" id="KW-1185">Reference proteome</keyword>
<dbReference type="Proteomes" id="UP000198211">
    <property type="component" value="Unassembled WGS sequence"/>
</dbReference>